<dbReference type="AlphaFoldDB" id="A0A2Z4IT49"/>
<keyword evidence="3" id="KW-1185">Reference proteome</keyword>
<sequence>MTHRTPKEINAMNTPVPTPRHRKGALAAFATAAVFALSGCAAYQLPPEPARYTLETQTNGVKTVWQYTSAQVTKDVAPEQQPCTGEVIGTNHEPCRPEPLIFLRYDLDLALDKTAKAGDTHEITITGYYQQSLTALPKVTTLKAEASFDGGKTWHSAATRAQGRNTFSTKIEHPRRDRAADGVALRITASDSEGNTVKQTLPTAYKLR</sequence>
<evidence type="ECO:0000313" key="1">
    <source>
        <dbReference type="EMBL" id="AWW35423.1"/>
    </source>
</evidence>
<protein>
    <submittedName>
        <fullName evidence="1">Uncharacterized protein</fullName>
    </submittedName>
</protein>
<dbReference type="Proteomes" id="UP000249616">
    <property type="component" value="Chromosome"/>
</dbReference>
<proteinExistence type="predicted"/>
<dbReference type="KEGG" id="scad:DN051_00910"/>
<dbReference type="EMBL" id="CP030073">
    <property type="protein sequence ID" value="AWW42015.1"/>
    <property type="molecule type" value="Genomic_DNA"/>
</dbReference>
<dbReference type="RefSeq" id="WP_112437612.1">
    <property type="nucleotide sequence ID" value="NZ_CP030073.1"/>
</dbReference>
<reference evidence="1 3" key="1">
    <citation type="journal article" date="2019" name="Int. J. Syst. Evol. Microbiol.">
        <title>Streptomyces cadmiisoli sp. nov., a novel actinomycete isolated from cadmium-contaminated soil.</title>
        <authorList>
            <person name="Li K."/>
            <person name="Tang X."/>
            <person name="Zhao J."/>
            <person name="Guo Y."/>
            <person name="Tang Y."/>
            <person name="Gao J."/>
        </authorList>
    </citation>
    <scope>NUCLEOTIDE SEQUENCE [LARGE SCALE GENOMIC DNA]</scope>
    <source>
        <strain evidence="1 3">ZFG47</strain>
    </source>
</reference>
<dbReference type="EMBL" id="CP030073">
    <property type="protein sequence ID" value="AWW35423.1"/>
    <property type="molecule type" value="Genomic_DNA"/>
</dbReference>
<accession>A0A2Z4IT49</accession>
<dbReference type="KEGG" id="scad:DN051_39895"/>
<organism evidence="1 3">
    <name type="scientific">Streptomyces cadmiisoli</name>
    <dbReference type="NCBI Taxonomy" id="2184053"/>
    <lineage>
        <taxon>Bacteria</taxon>
        <taxon>Bacillati</taxon>
        <taxon>Actinomycetota</taxon>
        <taxon>Actinomycetes</taxon>
        <taxon>Kitasatosporales</taxon>
        <taxon>Streptomycetaceae</taxon>
        <taxon>Streptomyces</taxon>
        <taxon>Streptomyces aurantiacus group</taxon>
    </lineage>
</organism>
<evidence type="ECO:0000313" key="3">
    <source>
        <dbReference type="Proteomes" id="UP000249616"/>
    </source>
</evidence>
<gene>
    <name evidence="1" type="ORF">DN051_00910</name>
    <name evidence="2" type="ORF">DN051_39895</name>
</gene>
<evidence type="ECO:0000313" key="2">
    <source>
        <dbReference type="EMBL" id="AWW42015.1"/>
    </source>
</evidence>
<name>A0A2Z4IT49_9ACTN</name>